<comment type="caution">
    <text evidence="1">The sequence shown here is derived from an EMBL/GenBank/DDBJ whole genome shotgun (WGS) entry which is preliminary data.</text>
</comment>
<protein>
    <recommendedName>
        <fullName evidence="3">NADH dehydrogenase</fullName>
    </recommendedName>
</protein>
<dbReference type="EMBL" id="VMFD01000010">
    <property type="protein sequence ID" value="TSC66310.1"/>
    <property type="molecule type" value="Genomic_DNA"/>
</dbReference>
<dbReference type="InterPro" id="IPR036188">
    <property type="entry name" value="FAD/NAD-bd_sf"/>
</dbReference>
<evidence type="ECO:0000313" key="1">
    <source>
        <dbReference type="EMBL" id="TSC66310.1"/>
    </source>
</evidence>
<reference evidence="1 2" key="1">
    <citation type="submission" date="2017-08" db="EMBL/GenBank/DDBJ databases">
        <title>Mechanisms for carbon and nitrogen cycling indicate functional differentiation within the Candidate Phyla Radiation.</title>
        <authorList>
            <person name="Danczak R.E."/>
            <person name="Johnston M.D."/>
            <person name="Kenah C."/>
            <person name="Slattery M."/>
            <person name="Wrighton K.C."/>
            <person name="Wilkins M.J."/>
        </authorList>
    </citation>
    <scope>NUCLEOTIDE SEQUENCE [LARGE SCALE GENOMIC DNA]</scope>
    <source>
        <strain evidence="1">Gr01-1014_85</strain>
    </source>
</reference>
<name>A0A554JDH7_9BACT</name>
<sequence>MRWPLTTLNLTQKQPMNKSAHSTQQILILGAGFAGLRAASDLTARFAHRRDI</sequence>
<proteinExistence type="predicted"/>
<gene>
    <name evidence="1" type="ORF">CEO22_137</name>
</gene>
<dbReference type="Gene3D" id="3.50.50.60">
    <property type="entry name" value="FAD/NAD(P)-binding domain"/>
    <property type="match status" value="1"/>
</dbReference>
<evidence type="ECO:0008006" key="3">
    <source>
        <dbReference type="Google" id="ProtNLM"/>
    </source>
</evidence>
<evidence type="ECO:0000313" key="2">
    <source>
        <dbReference type="Proteomes" id="UP000316253"/>
    </source>
</evidence>
<organism evidence="1 2">
    <name type="scientific">Candidatus Berkelbacteria bacterium Gr01-1014_85</name>
    <dbReference type="NCBI Taxonomy" id="2017150"/>
    <lineage>
        <taxon>Bacteria</taxon>
        <taxon>Candidatus Berkelbacteria</taxon>
    </lineage>
</organism>
<accession>A0A554JDH7</accession>
<feature type="non-terminal residue" evidence="1">
    <location>
        <position position="52"/>
    </location>
</feature>
<dbReference type="AlphaFoldDB" id="A0A554JDH7"/>
<dbReference type="Proteomes" id="UP000316253">
    <property type="component" value="Unassembled WGS sequence"/>
</dbReference>